<evidence type="ECO:0008006" key="5">
    <source>
        <dbReference type="Google" id="ProtNLM"/>
    </source>
</evidence>
<reference evidence="3" key="1">
    <citation type="journal article" date="2022" name="Arch. Microbiol.">
        <title>Thiomicrorhabdus immobilis sp. nov., a mesophilic sulfur-oxidizing bacterium isolated from sediment of a brackish lake in northern Japan.</title>
        <authorList>
            <person name="Kojima H."/>
            <person name="Mochizuki J."/>
            <person name="Kanda M."/>
            <person name="Watanabe T."/>
            <person name="Fukui M."/>
        </authorList>
    </citation>
    <scope>NUCLEOTIDE SEQUENCE</scope>
    <source>
        <strain evidence="3">Am19</strain>
    </source>
</reference>
<name>A0ABM7MET7_9GAMM</name>
<feature type="compositionally biased region" description="Basic and acidic residues" evidence="1">
    <location>
        <begin position="321"/>
        <end position="334"/>
    </location>
</feature>
<feature type="compositionally biased region" description="Low complexity" evidence="1">
    <location>
        <begin position="394"/>
        <end position="417"/>
    </location>
</feature>
<keyword evidence="2" id="KW-1133">Transmembrane helix</keyword>
<feature type="region of interest" description="Disordered" evidence="1">
    <location>
        <begin position="77"/>
        <end position="156"/>
    </location>
</feature>
<feature type="region of interest" description="Disordered" evidence="1">
    <location>
        <begin position="13"/>
        <end position="42"/>
    </location>
</feature>
<dbReference type="InterPro" id="IPR011990">
    <property type="entry name" value="TPR-like_helical_dom_sf"/>
</dbReference>
<keyword evidence="2" id="KW-0472">Membrane</keyword>
<dbReference type="Gene3D" id="1.25.40.10">
    <property type="entry name" value="Tetratricopeptide repeat domain"/>
    <property type="match status" value="2"/>
</dbReference>
<organism evidence="3 4">
    <name type="scientific">Thiomicrorhabdus immobilis</name>
    <dbReference type="NCBI Taxonomy" id="2791037"/>
    <lineage>
        <taxon>Bacteria</taxon>
        <taxon>Pseudomonadati</taxon>
        <taxon>Pseudomonadota</taxon>
        <taxon>Gammaproteobacteria</taxon>
        <taxon>Thiotrichales</taxon>
        <taxon>Piscirickettsiaceae</taxon>
        <taxon>Thiomicrorhabdus</taxon>
    </lineage>
</organism>
<sequence>MSVLLEALKKAADEKKNSQNLAVDNSILQGEDSNKHETDLSSQAEEMAISIDSNGEHIESATAQGTINEDKALFSLKPLESSENPEKVSESSNPSLDSILDSSADDVEPSENLPSENLKELDLTEDLTLRDSGLKLKVSPDEALKTEPSNEADNDLDSLINSLDIDETMPVGNVRLGEANNQGLNIVDSHTSENGSAGSASTSNNTSTSSTDSSDSKQNFVWSMDDLPGYASADETSNSDDSANTALSSNPVLMSKEETKPKIVKSSKASARTIVSLTVVFLFVGIGAYGMFYYQQQNKALDASMNKYNLVKMEFAEQKKSDAFNSKAESKEGNIESSSKDASTTNVADDVLLASNDSTDTPSQKAAMIAAEEDQQVLNNLSDTEQREVTQTESQLKNNLNASNSKNSPSTSKKPTPVTEPKNSRVSSPSKTVKPYRKPTDKPKVIIQTTNSTMSEAYQAYDNRDYSQAKILFNDVLAKEPNNINALLGSAGVAITEDKFYSAINFYQKVLDNEPNNLYAYEGIANLSGKVVLNHQWEQELFAMAEQYPKSAILQYTKGNLFAKKADWLEAQKSYFNAYALDSSNPDYMVNLAVSYDRLGQYKLADQYYTQALGYSEQKPVSFDPNQVKDRLISIRQFIIKGK</sequence>
<feature type="compositionally biased region" description="Basic and acidic residues" evidence="1">
    <location>
        <begin position="117"/>
        <end position="145"/>
    </location>
</feature>
<evidence type="ECO:0000313" key="3">
    <source>
        <dbReference type="EMBL" id="BCN93934.1"/>
    </source>
</evidence>
<dbReference type="SUPFAM" id="SSF48452">
    <property type="entry name" value="TPR-like"/>
    <property type="match status" value="1"/>
</dbReference>
<feature type="region of interest" description="Disordered" evidence="1">
    <location>
        <begin position="321"/>
        <end position="346"/>
    </location>
</feature>
<feature type="region of interest" description="Disordered" evidence="1">
    <location>
        <begin position="185"/>
        <end position="218"/>
    </location>
</feature>
<feature type="region of interest" description="Disordered" evidence="1">
    <location>
        <begin position="384"/>
        <end position="441"/>
    </location>
</feature>
<feature type="compositionally biased region" description="Polar residues" evidence="1">
    <location>
        <begin position="234"/>
        <end position="252"/>
    </location>
</feature>
<feature type="transmembrane region" description="Helical" evidence="2">
    <location>
        <begin position="274"/>
        <end position="294"/>
    </location>
</feature>
<keyword evidence="2" id="KW-0812">Transmembrane</keyword>
<dbReference type="EMBL" id="AP024202">
    <property type="protein sequence ID" value="BCN93934.1"/>
    <property type="molecule type" value="Genomic_DNA"/>
</dbReference>
<feature type="region of interest" description="Disordered" evidence="1">
    <location>
        <begin position="231"/>
        <end position="260"/>
    </location>
</feature>
<evidence type="ECO:0000256" key="2">
    <source>
        <dbReference type="SAM" id="Phobius"/>
    </source>
</evidence>
<feature type="compositionally biased region" description="Polar residues" evidence="1">
    <location>
        <begin position="18"/>
        <end position="28"/>
    </location>
</feature>
<dbReference type="RefSeq" id="WP_237261423.1">
    <property type="nucleotide sequence ID" value="NZ_AP024202.1"/>
</dbReference>
<dbReference type="Proteomes" id="UP001054820">
    <property type="component" value="Chromosome"/>
</dbReference>
<proteinExistence type="predicted"/>
<accession>A0ABM7MET7</accession>
<feature type="compositionally biased region" description="Polar residues" evidence="1">
    <location>
        <begin position="335"/>
        <end position="346"/>
    </location>
</feature>
<evidence type="ECO:0000256" key="1">
    <source>
        <dbReference type="SAM" id="MobiDB-lite"/>
    </source>
</evidence>
<feature type="compositionally biased region" description="Low complexity" evidence="1">
    <location>
        <begin position="192"/>
        <end position="213"/>
    </location>
</feature>
<dbReference type="InterPro" id="IPR019734">
    <property type="entry name" value="TPR_rpt"/>
</dbReference>
<gene>
    <name evidence="3" type="ORF">THMIRHAM_17190</name>
</gene>
<protein>
    <recommendedName>
        <fullName evidence="5">Tetratricopeptide repeat protein</fullName>
    </recommendedName>
</protein>
<evidence type="ECO:0000313" key="4">
    <source>
        <dbReference type="Proteomes" id="UP001054820"/>
    </source>
</evidence>
<dbReference type="SMART" id="SM00028">
    <property type="entry name" value="TPR"/>
    <property type="match status" value="4"/>
</dbReference>
<keyword evidence="4" id="KW-1185">Reference proteome</keyword>